<dbReference type="GO" id="GO:0012505">
    <property type="term" value="C:endomembrane system"/>
    <property type="evidence" value="ECO:0007669"/>
    <property type="project" value="UniProtKB-SubCell"/>
</dbReference>
<dbReference type="GO" id="GO:0042500">
    <property type="term" value="F:aspartic endopeptidase activity, intramembrane cleaving"/>
    <property type="evidence" value="ECO:0007669"/>
    <property type="project" value="InterPro"/>
</dbReference>
<dbReference type="PANTHER" id="PTHR12174">
    <property type="entry name" value="SIGNAL PEPTIDE PEPTIDASE"/>
    <property type="match status" value="1"/>
</dbReference>
<dbReference type="KEGG" id="acan:ACA1_166090"/>
<keyword evidence="9" id="KW-1185">Reference proteome</keyword>
<feature type="transmembrane region" description="Helical" evidence="7">
    <location>
        <begin position="6"/>
        <end position="25"/>
    </location>
</feature>
<dbReference type="RefSeq" id="XP_004354065.1">
    <property type="nucleotide sequence ID" value="XM_004354013.1"/>
</dbReference>
<dbReference type="OMA" id="FTICTAX"/>
<comment type="similarity">
    <text evidence="2">Belongs to the peptidase A22B family.</text>
</comment>
<evidence type="ECO:0000256" key="1">
    <source>
        <dbReference type="ARBA" id="ARBA00004127"/>
    </source>
</evidence>
<feature type="transmembrane region" description="Helical" evidence="7">
    <location>
        <begin position="75"/>
        <end position="94"/>
    </location>
</feature>
<dbReference type="SMART" id="SM00730">
    <property type="entry name" value="PSN"/>
    <property type="match status" value="1"/>
</dbReference>
<evidence type="ECO:0000313" key="8">
    <source>
        <dbReference type="EMBL" id="ELR24368.1"/>
    </source>
</evidence>
<evidence type="ECO:0000256" key="5">
    <source>
        <dbReference type="ARBA" id="ARBA00022989"/>
    </source>
</evidence>
<dbReference type="STRING" id="1257118.L8HI46"/>
<dbReference type="InterPro" id="IPR006639">
    <property type="entry name" value="Preselin/SPP"/>
</dbReference>
<keyword evidence="6 7" id="KW-0472">Membrane</keyword>
<dbReference type="GO" id="GO:0016020">
    <property type="term" value="C:membrane"/>
    <property type="evidence" value="ECO:0007669"/>
    <property type="project" value="InterPro"/>
</dbReference>
<dbReference type="EMBL" id="KB007830">
    <property type="protein sequence ID" value="ELR24368.1"/>
    <property type="molecule type" value="Genomic_DNA"/>
</dbReference>
<keyword evidence="5 7" id="KW-1133">Transmembrane helix</keyword>
<dbReference type="Proteomes" id="UP000011083">
    <property type="component" value="Unassembled WGS sequence"/>
</dbReference>
<keyword evidence="4" id="KW-0378">Hydrolase</keyword>
<evidence type="ECO:0000313" key="9">
    <source>
        <dbReference type="Proteomes" id="UP000011083"/>
    </source>
</evidence>
<feature type="transmembrane region" description="Helical" evidence="7">
    <location>
        <begin position="279"/>
        <end position="301"/>
    </location>
</feature>
<feature type="transmembrane region" description="Helical" evidence="7">
    <location>
        <begin position="154"/>
        <end position="171"/>
    </location>
</feature>
<evidence type="ECO:0000256" key="6">
    <source>
        <dbReference type="ARBA" id="ARBA00023136"/>
    </source>
</evidence>
<comment type="subcellular location">
    <subcellularLocation>
        <location evidence="1">Endomembrane system</location>
        <topology evidence="1">Multi-pass membrane protein</topology>
    </subcellularLocation>
</comment>
<dbReference type="Pfam" id="PF04258">
    <property type="entry name" value="Peptidase_A22B"/>
    <property type="match status" value="1"/>
</dbReference>
<accession>L8HI46</accession>
<dbReference type="PANTHER" id="PTHR12174:SF103">
    <property type="entry name" value="INTRAMEMBRANE PROTEASE (IMPAS) FAMILY"/>
    <property type="match status" value="1"/>
</dbReference>
<dbReference type="OrthoDB" id="29661at2759"/>
<feature type="transmembrane region" description="Helical" evidence="7">
    <location>
        <begin position="129"/>
        <end position="148"/>
    </location>
</feature>
<feature type="transmembrane region" description="Helical" evidence="7">
    <location>
        <begin position="307"/>
        <end position="325"/>
    </location>
</feature>
<dbReference type="InterPro" id="IPR007369">
    <property type="entry name" value="Peptidase_A22B_SPP"/>
</dbReference>
<reference evidence="8" key="1">
    <citation type="journal article" date="2013" name="Genome Biol.">
        <title>Genome of Acanthamoeba castellanii highlights extensive lateral gene transfer and early evolution of tyrosine kinase signaling.</title>
        <authorList>
            <person name="Clarke M."/>
            <person name="Lohan A.J."/>
            <person name="Liu B."/>
            <person name="Lagkouvardos I."/>
            <person name="Roy S."/>
            <person name="Zafar N."/>
            <person name="Bertelli C."/>
            <person name="Schilde C."/>
            <person name="Kianianmomeni A."/>
            <person name="Burglin T.R."/>
            <person name="Frech C."/>
            <person name="Turcotte B."/>
            <person name="Kopec K.O."/>
            <person name="Synnott J.M."/>
            <person name="Choo C."/>
            <person name="Paponov I."/>
            <person name="Finkler A."/>
            <person name="Soon Heng Tan C."/>
            <person name="Hutchins A.P."/>
            <person name="Weinmeier T."/>
            <person name="Rattei T."/>
            <person name="Chu J.S."/>
            <person name="Gimenez G."/>
            <person name="Irimia M."/>
            <person name="Rigden D.J."/>
            <person name="Fitzpatrick D.A."/>
            <person name="Lorenzo-Morales J."/>
            <person name="Bateman A."/>
            <person name="Chiu C.H."/>
            <person name="Tang P."/>
            <person name="Hegemann P."/>
            <person name="Fromm H."/>
            <person name="Raoult D."/>
            <person name="Greub G."/>
            <person name="Miranda-Saavedra D."/>
            <person name="Chen N."/>
            <person name="Nash P."/>
            <person name="Ginger M.L."/>
            <person name="Horn M."/>
            <person name="Schaap P."/>
            <person name="Caler L."/>
            <person name="Loftus B."/>
        </authorList>
    </citation>
    <scope>NUCLEOTIDE SEQUENCE [LARGE SCALE GENOMIC DNA]</scope>
    <source>
        <strain evidence="8">Neff</strain>
    </source>
</reference>
<dbReference type="VEuPathDB" id="AmoebaDB:ACA1_166090"/>
<proteinExistence type="inferred from homology"/>
<protein>
    <submittedName>
        <fullName evidence="8">Signal peptide peptidase</fullName>
    </submittedName>
</protein>
<feature type="transmembrane region" description="Helical" evidence="7">
    <location>
        <begin position="241"/>
        <end position="267"/>
    </location>
</feature>
<dbReference type="GeneID" id="14925391"/>
<evidence type="ECO:0000256" key="3">
    <source>
        <dbReference type="ARBA" id="ARBA00022692"/>
    </source>
</evidence>
<feature type="transmembrane region" description="Helical" evidence="7">
    <location>
        <begin position="45"/>
        <end position="69"/>
    </location>
</feature>
<dbReference type="AlphaFoldDB" id="L8HI46"/>
<gene>
    <name evidence="8" type="ORF">ACA1_166090</name>
</gene>
<evidence type="ECO:0000256" key="4">
    <source>
        <dbReference type="ARBA" id="ARBA00022801"/>
    </source>
</evidence>
<feature type="transmembrane region" description="Helical" evidence="7">
    <location>
        <begin position="178"/>
        <end position="196"/>
    </location>
</feature>
<organism evidence="8 9">
    <name type="scientific">Acanthamoeba castellanii (strain ATCC 30010 / Neff)</name>
    <dbReference type="NCBI Taxonomy" id="1257118"/>
    <lineage>
        <taxon>Eukaryota</taxon>
        <taxon>Amoebozoa</taxon>
        <taxon>Discosea</taxon>
        <taxon>Longamoebia</taxon>
        <taxon>Centramoebida</taxon>
        <taxon>Acanthamoebidae</taxon>
        <taxon>Acanthamoeba</taxon>
    </lineage>
</organism>
<sequence>MEGGMGLEWALVGLVGWAVATITYASRRALAHHNDPNRRLDGSEVVQLSGHSGVWLAVGASVSLVVFFYGSAALALVGALSVCITGFFALAWALDPLLSLATASSSSSSSAFSSSSSASMSSPFVMRSVANGGLVTGGASVLVIFAWFVCQHWILNNALGVAMCVLFVSLVRVPSMKVSAAVLGSLFLYDIFWVFLSHHFFGENVMLAVATREAQNPAAVLAQHLHLEAHVSPSLQLPAKIIFGPLMLGLGDIVLPGLLAAFAMRFGHRKTGRTFINPHYLCFLCGYGVGLLASFAAVMTYRMAQPALLYIVPSTLGALALLGLWRGELVELWHGFPEDFLLLAGNNDGDTRRPDEPDRYDV</sequence>
<evidence type="ECO:0000256" key="2">
    <source>
        <dbReference type="ARBA" id="ARBA00006859"/>
    </source>
</evidence>
<keyword evidence="3 7" id="KW-0812">Transmembrane</keyword>
<evidence type="ECO:0000256" key="7">
    <source>
        <dbReference type="SAM" id="Phobius"/>
    </source>
</evidence>
<name>L8HI46_ACACF</name>